<keyword evidence="2" id="KW-1133">Transmembrane helix</keyword>
<keyword evidence="2" id="KW-0812">Transmembrane</keyword>
<feature type="compositionally biased region" description="Acidic residues" evidence="1">
    <location>
        <begin position="143"/>
        <end position="168"/>
    </location>
</feature>
<feature type="transmembrane region" description="Helical" evidence="2">
    <location>
        <begin position="201"/>
        <end position="220"/>
    </location>
</feature>
<feature type="signal peptide" evidence="3">
    <location>
        <begin position="1"/>
        <end position="25"/>
    </location>
</feature>
<keyword evidence="2" id="KW-0472">Membrane</keyword>
<name>A0A2A9CY04_9MICO</name>
<gene>
    <name evidence="4" type="ORF">ATL40_0026</name>
</gene>
<evidence type="ECO:0000313" key="4">
    <source>
        <dbReference type="EMBL" id="PFG18490.1"/>
    </source>
</evidence>
<evidence type="ECO:0000313" key="5">
    <source>
        <dbReference type="Proteomes" id="UP000224915"/>
    </source>
</evidence>
<accession>A0A2A9CY04</accession>
<dbReference type="RefSeq" id="WP_098467751.1">
    <property type="nucleotide sequence ID" value="NZ_PDJD01000001.1"/>
</dbReference>
<proteinExistence type="predicted"/>
<reference evidence="4 5" key="1">
    <citation type="submission" date="2017-10" db="EMBL/GenBank/DDBJ databases">
        <title>Sequencing the genomes of 1000 actinobacteria strains.</title>
        <authorList>
            <person name="Klenk H.-P."/>
        </authorList>
    </citation>
    <scope>NUCLEOTIDE SEQUENCE [LARGE SCALE GENOMIC DNA]</scope>
    <source>
        <strain evidence="4 5">DSM 21801</strain>
    </source>
</reference>
<feature type="chain" id="PRO_5038719770" description="CopC domain-containing protein" evidence="3">
    <location>
        <begin position="26"/>
        <end position="227"/>
    </location>
</feature>
<keyword evidence="5" id="KW-1185">Reference proteome</keyword>
<keyword evidence="3" id="KW-0732">Signal</keyword>
<evidence type="ECO:0000256" key="1">
    <source>
        <dbReference type="SAM" id="MobiDB-lite"/>
    </source>
</evidence>
<organism evidence="4 5">
    <name type="scientific">Serinibacter salmoneus</name>
    <dbReference type="NCBI Taxonomy" id="556530"/>
    <lineage>
        <taxon>Bacteria</taxon>
        <taxon>Bacillati</taxon>
        <taxon>Actinomycetota</taxon>
        <taxon>Actinomycetes</taxon>
        <taxon>Micrococcales</taxon>
        <taxon>Beutenbergiaceae</taxon>
        <taxon>Serinibacter</taxon>
    </lineage>
</organism>
<dbReference type="AlphaFoldDB" id="A0A2A9CY04"/>
<evidence type="ECO:0008006" key="6">
    <source>
        <dbReference type="Google" id="ProtNLM"/>
    </source>
</evidence>
<dbReference type="OrthoDB" id="4258031at2"/>
<dbReference type="EMBL" id="PDJD01000001">
    <property type="protein sequence ID" value="PFG18490.1"/>
    <property type="molecule type" value="Genomic_DNA"/>
</dbReference>
<sequence length="227" mass="22719">MTHIKAATSRMRLVLATLLAGLLTAAVLTGPAASAHGGDLRVDVGTDGAGGIDALIFWANDDHPVEESVAITVTATSEAGEEIGPVTLRSSPQGVGWYVSESGLLGEGHWSLTTVITEPAEYEGTVELDIAAPVAPPAAEDTAGGEDAEAAAEDEAAGNETADGEEPAADGNGAADGEQSEASADDDAVSATEADGGISPVVWVLIVAALVVAAIAVVIARRRARQS</sequence>
<comment type="caution">
    <text evidence="4">The sequence shown here is derived from an EMBL/GenBank/DDBJ whole genome shotgun (WGS) entry which is preliminary data.</text>
</comment>
<evidence type="ECO:0000256" key="2">
    <source>
        <dbReference type="SAM" id="Phobius"/>
    </source>
</evidence>
<evidence type="ECO:0000256" key="3">
    <source>
        <dbReference type="SAM" id="SignalP"/>
    </source>
</evidence>
<feature type="region of interest" description="Disordered" evidence="1">
    <location>
        <begin position="137"/>
        <end position="193"/>
    </location>
</feature>
<dbReference type="Proteomes" id="UP000224915">
    <property type="component" value="Unassembled WGS sequence"/>
</dbReference>
<protein>
    <recommendedName>
        <fullName evidence="6">CopC domain-containing protein</fullName>
    </recommendedName>
</protein>